<accession>A0AAP4BQX5</accession>
<sequence length="225" mass="25286">MTRNYEFLLPDSARIVTVRSDAAGDLSNFHRLHPLEQSLVSHSVEKRKAEFGDARWCAHQALRQLGYSRNEPILRGNRGMPLWPDGFCGSMSHTSGMRAAAVAPTHRLHSLGIDIEPAEKLPVDIVDLILRGSEKPQISRFRATGISCADRIIFCAKETVYKTWFPMTQRWLGFEQAEIDLREDGTFVAYLLVRPTPVPLITGKWMIDDGFVFTAAAVTESSLRT</sequence>
<dbReference type="GO" id="GO:0009239">
    <property type="term" value="P:enterobactin biosynthetic process"/>
    <property type="evidence" value="ECO:0007669"/>
    <property type="project" value="InterPro"/>
</dbReference>
<dbReference type="PRINTS" id="PR01399">
    <property type="entry name" value="ENTSNTHTASED"/>
</dbReference>
<feature type="binding site" evidence="2">
    <location>
        <position position="47"/>
    </location>
    <ligand>
        <name>CoA</name>
        <dbReference type="ChEBI" id="CHEBI:57287"/>
    </ligand>
</feature>
<dbReference type="InterPro" id="IPR037143">
    <property type="entry name" value="4-PPantetheinyl_Trfase_dom_sf"/>
</dbReference>
<dbReference type="PANTHER" id="PTHR38096">
    <property type="entry name" value="ENTEROBACTIN SYNTHASE COMPONENT D"/>
    <property type="match status" value="1"/>
</dbReference>
<evidence type="ECO:0000313" key="7">
    <source>
        <dbReference type="Proteomes" id="UP001224412"/>
    </source>
</evidence>
<feature type="binding site" evidence="3">
    <location>
        <position position="114"/>
    </location>
    <ligand>
        <name>Mg(2+)</name>
        <dbReference type="ChEBI" id="CHEBI:18420"/>
    </ligand>
</feature>
<dbReference type="AlphaFoldDB" id="A0AAP4BQX5"/>
<dbReference type="GO" id="GO:0008897">
    <property type="term" value="F:holo-[acyl-carrier-protein] synthase activity"/>
    <property type="evidence" value="ECO:0007669"/>
    <property type="project" value="InterPro"/>
</dbReference>
<feature type="binding site" evidence="2">
    <location>
        <position position="114"/>
    </location>
    <ligand>
        <name>CoA</name>
        <dbReference type="ChEBI" id="CHEBI:57287"/>
    </ligand>
</feature>
<dbReference type="GO" id="GO:0005886">
    <property type="term" value="C:plasma membrane"/>
    <property type="evidence" value="ECO:0007669"/>
    <property type="project" value="TreeGrafter"/>
</dbReference>
<dbReference type="GO" id="GO:0000287">
    <property type="term" value="F:magnesium ion binding"/>
    <property type="evidence" value="ECO:0007669"/>
    <property type="project" value="InterPro"/>
</dbReference>
<feature type="domain" description="4'-phosphopantetheinyl transferase N-terminal" evidence="5">
    <location>
        <begin position="36"/>
        <end position="103"/>
    </location>
</feature>
<comment type="caution">
    <text evidence="6">The sequence shown here is derived from an EMBL/GenBank/DDBJ whole genome shotgun (WGS) entry which is preliminary data.</text>
</comment>
<dbReference type="Proteomes" id="UP001224412">
    <property type="component" value="Unassembled WGS sequence"/>
</dbReference>
<comment type="cofactor">
    <cofactor evidence="3">
        <name>Mg(2+)</name>
        <dbReference type="ChEBI" id="CHEBI:18420"/>
    </cofactor>
</comment>
<feature type="binding site" evidence="2">
    <location>
        <begin position="92"/>
        <end position="93"/>
    </location>
    <ligand>
        <name>CoA</name>
        <dbReference type="ChEBI" id="CHEBI:57287"/>
    </ligand>
</feature>
<feature type="binding site" evidence="2">
    <location>
        <position position="158"/>
    </location>
    <ligand>
        <name>CoA</name>
        <dbReference type="ChEBI" id="CHEBI:57287"/>
    </ligand>
</feature>
<organism evidence="6 7">
    <name type="scientific">Corynebacterium pseudodiphtheriticum</name>
    <dbReference type="NCBI Taxonomy" id="37637"/>
    <lineage>
        <taxon>Bacteria</taxon>
        <taxon>Bacillati</taxon>
        <taxon>Actinomycetota</taxon>
        <taxon>Actinomycetes</taxon>
        <taxon>Mycobacteriales</taxon>
        <taxon>Corynebacteriaceae</taxon>
        <taxon>Corynebacterium</taxon>
    </lineage>
</organism>
<feature type="binding site" evidence="3">
    <location>
        <position position="116"/>
    </location>
    <ligand>
        <name>Mg(2+)</name>
        <dbReference type="ChEBI" id="CHEBI:18420"/>
    </ligand>
</feature>
<evidence type="ECO:0000256" key="3">
    <source>
        <dbReference type="PIRSR" id="PIRSR603542-2"/>
    </source>
</evidence>
<feature type="binding site" evidence="2">
    <location>
        <position position="162"/>
    </location>
    <ligand>
        <name>CoA</name>
        <dbReference type="ChEBI" id="CHEBI:57287"/>
    </ligand>
</feature>
<dbReference type="InterPro" id="IPR003542">
    <property type="entry name" value="Enbac_synth_compD-like"/>
</dbReference>
<evidence type="ECO:0000313" key="6">
    <source>
        <dbReference type="EMBL" id="MDK4306725.1"/>
    </source>
</evidence>
<proteinExistence type="predicted"/>
<evidence type="ECO:0000256" key="1">
    <source>
        <dbReference type="ARBA" id="ARBA00022679"/>
    </source>
</evidence>
<dbReference type="EMBL" id="JASNVH010000005">
    <property type="protein sequence ID" value="MDK4306725.1"/>
    <property type="molecule type" value="Genomic_DNA"/>
</dbReference>
<protein>
    <submittedName>
        <fullName evidence="6">4'-phosphopantetheinyl transferase superfamily protein</fullName>
    </submittedName>
</protein>
<evidence type="ECO:0000259" key="4">
    <source>
        <dbReference type="Pfam" id="PF01648"/>
    </source>
</evidence>
<evidence type="ECO:0000259" key="5">
    <source>
        <dbReference type="Pfam" id="PF17837"/>
    </source>
</evidence>
<dbReference type="PANTHER" id="PTHR38096:SF1">
    <property type="entry name" value="ENTEROBACTIN SYNTHASE COMPONENT D"/>
    <property type="match status" value="1"/>
</dbReference>
<dbReference type="GO" id="GO:0009366">
    <property type="term" value="C:enterobactin synthetase complex"/>
    <property type="evidence" value="ECO:0007669"/>
    <property type="project" value="InterPro"/>
</dbReference>
<dbReference type="Pfam" id="PF17837">
    <property type="entry name" value="4PPT_N"/>
    <property type="match status" value="1"/>
</dbReference>
<reference evidence="6" key="1">
    <citation type="submission" date="2023-05" db="EMBL/GenBank/DDBJ databases">
        <title>Metabolic capabilities are highly conserved among human nasal-associated Corynebacterium species in pangenomic analyses.</title>
        <authorList>
            <person name="Tran T.H."/>
            <person name="Roberts A.Q."/>
            <person name="Escapa I.F."/>
            <person name="Gao W."/>
            <person name="Conlan S."/>
            <person name="Kong H."/>
            <person name="Segre J.A."/>
            <person name="Kelly M.S."/>
            <person name="Lemon K.P."/>
        </authorList>
    </citation>
    <scope>NUCLEOTIDE SEQUENCE</scope>
    <source>
        <strain evidence="6">KPL2773</strain>
    </source>
</reference>
<feature type="binding site" evidence="2">
    <location>
        <position position="172"/>
    </location>
    <ligand>
        <name>CoA</name>
        <dbReference type="ChEBI" id="CHEBI:57287"/>
    </ligand>
</feature>
<keyword evidence="1 6" id="KW-0808">Transferase</keyword>
<feature type="binding site" evidence="3">
    <location>
        <position position="115"/>
    </location>
    <ligand>
        <name>Mg(2+)</name>
        <dbReference type="ChEBI" id="CHEBI:18420"/>
    </ligand>
</feature>
<gene>
    <name evidence="6" type="ORF">QPX42_04055</name>
</gene>
<dbReference type="Pfam" id="PF01648">
    <property type="entry name" value="ACPS"/>
    <property type="match status" value="1"/>
</dbReference>
<evidence type="ECO:0000256" key="2">
    <source>
        <dbReference type="PIRSR" id="PIRSR603542-1"/>
    </source>
</evidence>
<feature type="binding site" evidence="2">
    <location>
        <position position="55"/>
    </location>
    <ligand>
        <name>CoA</name>
        <dbReference type="ChEBI" id="CHEBI:57287"/>
    </ligand>
</feature>
<dbReference type="RefSeq" id="WP_239261182.1">
    <property type="nucleotide sequence ID" value="NZ_JAKRDN010000002.1"/>
</dbReference>
<dbReference type="InterPro" id="IPR008278">
    <property type="entry name" value="4-PPantetheinyl_Trfase_dom"/>
</dbReference>
<keyword evidence="3" id="KW-0479">Metal-binding</keyword>
<dbReference type="InterPro" id="IPR041354">
    <property type="entry name" value="4PPT_N"/>
</dbReference>
<keyword evidence="3" id="KW-0460">Magnesium</keyword>
<dbReference type="SUPFAM" id="SSF56214">
    <property type="entry name" value="4'-phosphopantetheinyl transferase"/>
    <property type="match status" value="1"/>
</dbReference>
<name>A0AAP4BQX5_9CORY</name>
<feature type="domain" description="4'-phosphopantetheinyl transferase" evidence="4">
    <location>
        <begin position="110"/>
        <end position="200"/>
    </location>
</feature>